<comment type="caution">
    <text evidence="3">The sequence shown here is derived from an EMBL/GenBank/DDBJ whole genome shotgun (WGS) entry which is preliminary data.</text>
</comment>
<dbReference type="AlphaFoldDB" id="A0A9P4HCH8"/>
<feature type="region of interest" description="Disordered" evidence="1">
    <location>
        <begin position="1"/>
        <end position="241"/>
    </location>
</feature>
<evidence type="ECO:0000313" key="3">
    <source>
        <dbReference type="EMBL" id="KAF2031194.1"/>
    </source>
</evidence>
<dbReference type="PANTHER" id="PTHR14689:SF0">
    <property type="entry name" value="COILED-COIL DOMAIN-CONTAINING PROTEIN 82"/>
    <property type="match status" value="1"/>
</dbReference>
<keyword evidence="4" id="KW-1185">Reference proteome</keyword>
<feature type="compositionally biased region" description="Acidic residues" evidence="1">
    <location>
        <begin position="232"/>
        <end position="241"/>
    </location>
</feature>
<dbReference type="Proteomes" id="UP000799777">
    <property type="component" value="Unassembled WGS sequence"/>
</dbReference>
<organism evidence="3 4">
    <name type="scientific">Setomelanomma holmii</name>
    <dbReference type="NCBI Taxonomy" id="210430"/>
    <lineage>
        <taxon>Eukaryota</taxon>
        <taxon>Fungi</taxon>
        <taxon>Dikarya</taxon>
        <taxon>Ascomycota</taxon>
        <taxon>Pezizomycotina</taxon>
        <taxon>Dothideomycetes</taxon>
        <taxon>Pleosporomycetidae</taxon>
        <taxon>Pleosporales</taxon>
        <taxon>Pleosporineae</taxon>
        <taxon>Phaeosphaeriaceae</taxon>
        <taxon>Setomelanomma</taxon>
    </lineage>
</organism>
<feature type="compositionally biased region" description="Basic and acidic residues" evidence="1">
    <location>
        <begin position="186"/>
        <end position="206"/>
    </location>
</feature>
<dbReference type="Pfam" id="PF13926">
    <property type="entry name" value="DUF4211"/>
    <property type="match status" value="1"/>
</dbReference>
<sequence>MPVSTENGIFGSSDAEKPPSETSEDEDADHQVKAKLATRKRRRDEDRSESDDNSPKVIVFRAKRQRRRSPEVEQSEDKKLRLPQRKRVKVIKREPTPDDDDDEEDDDEDSEESAEHTPPHVDEDEQSPPPSRRRRRRLAKRPAMSSEDEDDDEAPEEESESDNNEEREDLQEDLAFLRSSPLPDRGMLRITHDKPKSERQRALEALKKRRAGTNEPSSSATPVRSRRVVVESESESESDFELEIIKEEPESDVEVITDLEEEEEDDEVQESDRDANALDMFLEDEQDQGFIDDEEGVIGEPVLNPDDFMPLIIARLSSEKPKALFKYAIEWMVMKKIHPGFDSNSEVYDITFRKLDDEVKGLANSKFSSSAWTADFTRAIRARPDLEEMEIIAIKKDTMDLHCQACNRKNHPATWELMLRGRPYNKVTLEPLDNDSDSDSNSDDDSELSADSEEELNGEKAARNSNGERLPPESHRFALGKTCKANAHVAHTLHHWRYHLYSWVKDYLAREGHLTAEKLVQRDGWSDKKREKAARKIVKAMEENGEIRKLYHAYKDQVSYAVDVRHDLDRWGRR</sequence>
<dbReference type="InterPro" id="IPR025451">
    <property type="entry name" value="DUF4211"/>
</dbReference>
<feature type="compositionally biased region" description="Acidic residues" evidence="1">
    <location>
        <begin position="146"/>
        <end position="172"/>
    </location>
</feature>
<evidence type="ECO:0000256" key="1">
    <source>
        <dbReference type="SAM" id="MobiDB-lite"/>
    </source>
</evidence>
<feature type="compositionally biased region" description="Basic residues" evidence="1">
    <location>
        <begin position="81"/>
        <end position="90"/>
    </location>
</feature>
<feature type="compositionally biased region" description="Basic residues" evidence="1">
    <location>
        <begin position="131"/>
        <end position="140"/>
    </location>
</feature>
<feature type="compositionally biased region" description="Acidic residues" evidence="1">
    <location>
        <begin position="97"/>
        <end position="112"/>
    </location>
</feature>
<dbReference type="GO" id="GO:0005634">
    <property type="term" value="C:nucleus"/>
    <property type="evidence" value="ECO:0007669"/>
    <property type="project" value="TreeGrafter"/>
</dbReference>
<feature type="region of interest" description="Disordered" evidence="1">
    <location>
        <begin position="428"/>
        <end position="474"/>
    </location>
</feature>
<feature type="compositionally biased region" description="Basic and acidic residues" evidence="1">
    <location>
        <begin position="68"/>
        <end position="80"/>
    </location>
</feature>
<evidence type="ECO:0000259" key="2">
    <source>
        <dbReference type="Pfam" id="PF13926"/>
    </source>
</evidence>
<dbReference type="EMBL" id="ML978183">
    <property type="protein sequence ID" value="KAF2031194.1"/>
    <property type="molecule type" value="Genomic_DNA"/>
</dbReference>
<feature type="compositionally biased region" description="Acidic residues" evidence="1">
    <location>
        <begin position="432"/>
        <end position="456"/>
    </location>
</feature>
<evidence type="ECO:0000313" key="4">
    <source>
        <dbReference type="Proteomes" id="UP000799777"/>
    </source>
</evidence>
<name>A0A9P4HCH8_9PLEO</name>
<reference evidence="3" key="1">
    <citation type="journal article" date="2020" name="Stud. Mycol.">
        <title>101 Dothideomycetes genomes: a test case for predicting lifestyles and emergence of pathogens.</title>
        <authorList>
            <person name="Haridas S."/>
            <person name="Albert R."/>
            <person name="Binder M."/>
            <person name="Bloem J."/>
            <person name="Labutti K."/>
            <person name="Salamov A."/>
            <person name="Andreopoulos B."/>
            <person name="Baker S."/>
            <person name="Barry K."/>
            <person name="Bills G."/>
            <person name="Bluhm B."/>
            <person name="Cannon C."/>
            <person name="Castanera R."/>
            <person name="Culley D."/>
            <person name="Daum C."/>
            <person name="Ezra D."/>
            <person name="Gonzalez J."/>
            <person name="Henrissat B."/>
            <person name="Kuo A."/>
            <person name="Liang C."/>
            <person name="Lipzen A."/>
            <person name="Lutzoni F."/>
            <person name="Magnuson J."/>
            <person name="Mondo S."/>
            <person name="Nolan M."/>
            <person name="Ohm R."/>
            <person name="Pangilinan J."/>
            <person name="Park H.-J."/>
            <person name="Ramirez L."/>
            <person name="Alfaro M."/>
            <person name="Sun H."/>
            <person name="Tritt A."/>
            <person name="Yoshinaga Y."/>
            <person name="Zwiers L.-H."/>
            <person name="Turgeon B."/>
            <person name="Goodwin S."/>
            <person name="Spatafora J."/>
            <person name="Crous P."/>
            <person name="Grigoriev I."/>
        </authorList>
    </citation>
    <scope>NUCLEOTIDE SEQUENCE</scope>
    <source>
        <strain evidence="3">CBS 110217</strain>
    </source>
</reference>
<protein>
    <recommendedName>
        <fullName evidence="2">DUF4211 domain-containing protein</fullName>
    </recommendedName>
</protein>
<accession>A0A9P4HCH8</accession>
<dbReference type="PANTHER" id="PTHR14689">
    <property type="entry name" value="PHORBOL-ESTER_DAG-TYPE DOMAIN-CONTAINING PROTEIN"/>
    <property type="match status" value="1"/>
</dbReference>
<gene>
    <name evidence="3" type="ORF">EK21DRAFT_99940</name>
</gene>
<feature type="domain" description="DUF4211" evidence="2">
    <location>
        <begin position="290"/>
        <end position="429"/>
    </location>
</feature>
<dbReference type="OrthoDB" id="21499at2759"/>
<proteinExistence type="predicted"/>